<evidence type="ECO:0000256" key="1">
    <source>
        <dbReference type="ARBA" id="ARBA00007613"/>
    </source>
</evidence>
<dbReference type="PANTHER" id="PTHR30203">
    <property type="entry name" value="OUTER MEMBRANE CATION EFFLUX PROTEIN"/>
    <property type="match status" value="1"/>
</dbReference>
<dbReference type="STRING" id="930169.B5T_04178"/>
<dbReference type="GO" id="GO:0009279">
    <property type="term" value="C:cell outer membrane"/>
    <property type="evidence" value="ECO:0007669"/>
    <property type="project" value="UniProtKB-SubCell"/>
</dbReference>
<keyword evidence="2" id="KW-0564">Palmitate</keyword>
<dbReference type="eggNOG" id="COG1538">
    <property type="taxonomic scope" value="Bacteria"/>
</dbReference>
<dbReference type="Gene3D" id="1.20.1600.10">
    <property type="entry name" value="Outer membrane efflux proteins (OEP)"/>
    <property type="match status" value="1"/>
</dbReference>
<reference evidence="3 4" key="1">
    <citation type="journal article" date="2012" name="J. Bacteriol.">
        <title>Complete genome sequence of Alcanivorax dieselolei type strain B5.</title>
        <authorList>
            <person name="Lai Q."/>
            <person name="Li W."/>
            <person name="Shao Z."/>
        </authorList>
    </citation>
    <scope>NUCLEOTIDE SEQUENCE [LARGE SCALE GENOMIC DNA]</scope>
    <source>
        <strain evidence="4">DSM 16502 / CGMCC 1.3690 / B-5</strain>
    </source>
</reference>
<protein>
    <submittedName>
        <fullName evidence="3">RND efflux system, outer membrane lipoprotein, NodT family</fullName>
    </submittedName>
</protein>
<dbReference type="AlphaFoldDB" id="K0CIG2"/>
<dbReference type="Gene3D" id="2.20.200.10">
    <property type="entry name" value="Outer membrane efflux proteins (OEP)"/>
    <property type="match status" value="1"/>
</dbReference>
<gene>
    <name evidence="3" type="ordered locus">B5T_04178</name>
</gene>
<feature type="chain" id="PRO_5001440519" evidence="2">
    <location>
        <begin position="24"/>
        <end position="467"/>
    </location>
</feature>
<comment type="similarity">
    <text evidence="1 2">Belongs to the outer membrane factor (OMF) (TC 1.B.17) family.</text>
</comment>
<sequence length="467" mass="51669">MMLKYATLSICLLLLPACSVISATDRPDFSARMPEHFFSADKTVNAGSIYWSEIFSDSVLRRDIEALNTENFELEAARARVEQAAASYGMERADLFPSLNATTDFERKREKEDGGSSETSSAIGFGGALNWELDIWGRLRAKKEAASLSLEEQKALVDQTALNLSTVLVESWIAHHTASKLEMILQRQKTTNTQFLELTELRLEQGQGSALDVLQQRGRLAATKREIPSVQADKINAANAYDVLLGQIPDGQALPLEIWPDINPFSSLPTSKELMESRPDIRAAFLALLVADQDVAAEIANRLPKLSIGLNYSITGNTLSNIGDGKIVSFTTGLLAPIFDAGRRKAEVSRREAMAKEALADLEQSMLVAVKDIENGLSSEQALFKERTLLSEEISIAQQTVSKAKLRYVNGQENYLSVLSALENLQNLHRHEINLQRDLLINRARILKAFGATWHLKEGNVNEIPET</sequence>
<dbReference type="InterPro" id="IPR003423">
    <property type="entry name" value="OMP_efflux"/>
</dbReference>
<feature type="signal peptide" evidence="2">
    <location>
        <begin position="1"/>
        <end position="23"/>
    </location>
</feature>
<dbReference type="NCBIfam" id="TIGR01845">
    <property type="entry name" value="outer_NodT"/>
    <property type="match status" value="1"/>
</dbReference>
<evidence type="ECO:0000313" key="4">
    <source>
        <dbReference type="Proteomes" id="UP000006286"/>
    </source>
</evidence>
<dbReference type="SUPFAM" id="SSF56954">
    <property type="entry name" value="Outer membrane efflux proteins (OEP)"/>
    <property type="match status" value="1"/>
</dbReference>
<accession>K0CIG2</accession>
<dbReference type="RefSeq" id="WP_014996489.1">
    <property type="nucleotide sequence ID" value="NC_018691.1"/>
</dbReference>
<dbReference type="Proteomes" id="UP000006286">
    <property type="component" value="Chromosome"/>
</dbReference>
<dbReference type="KEGG" id="adi:B5T_04178"/>
<dbReference type="GO" id="GO:0015562">
    <property type="term" value="F:efflux transmembrane transporter activity"/>
    <property type="evidence" value="ECO:0007669"/>
    <property type="project" value="InterPro"/>
</dbReference>
<keyword evidence="2" id="KW-0812">Transmembrane</keyword>
<keyword evidence="2" id="KW-0472">Membrane</keyword>
<dbReference type="HOGENOM" id="CLU_012817_13_1_6"/>
<name>K0CIG2_ALCDB</name>
<dbReference type="Pfam" id="PF02321">
    <property type="entry name" value="OEP"/>
    <property type="match status" value="2"/>
</dbReference>
<evidence type="ECO:0000313" key="3">
    <source>
        <dbReference type="EMBL" id="AFT72438.1"/>
    </source>
</evidence>
<keyword evidence="2" id="KW-0732">Signal</keyword>
<evidence type="ECO:0000256" key="2">
    <source>
        <dbReference type="RuleBase" id="RU362097"/>
    </source>
</evidence>
<dbReference type="OrthoDB" id="9770517at2"/>
<keyword evidence="2 3" id="KW-0449">Lipoprotein</keyword>
<keyword evidence="2" id="KW-1134">Transmembrane beta strand</keyword>
<proteinExistence type="inferred from homology"/>
<keyword evidence="4" id="KW-1185">Reference proteome</keyword>
<organism evidence="3 4">
    <name type="scientific">Alcanivorax dieselolei (strain DSM 16502 / CGMCC 1.3690 / MCCC 1A00001 / B-5)</name>
    <name type="common">Alloalcanivorax dieselolei</name>
    <dbReference type="NCBI Taxonomy" id="930169"/>
    <lineage>
        <taxon>Bacteria</taxon>
        <taxon>Pseudomonadati</taxon>
        <taxon>Pseudomonadota</taxon>
        <taxon>Gammaproteobacteria</taxon>
        <taxon>Oceanospirillales</taxon>
        <taxon>Alcanivoracaceae</taxon>
        <taxon>Alloalcanivorax</taxon>
    </lineage>
</organism>
<dbReference type="InterPro" id="IPR010131">
    <property type="entry name" value="MdtP/NodT-like"/>
</dbReference>
<comment type="subcellular location">
    <subcellularLocation>
        <location evidence="2">Cell outer membrane</location>
        <topology evidence="2">Lipid-anchor</topology>
    </subcellularLocation>
</comment>
<dbReference type="EMBL" id="CP003466">
    <property type="protein sequence ID" value="AFT72438.1"/>
    <property type="molecule type" value="Genomic_DNA"/>
</dbReference>
<dbReference type="PATRIC" id="fig|930169.3.peg.4140"/>